<evidence type="ECO:0000313" key="1">
    <source>
        <dbReference type="EMBL" id="DAG03531.1"/>
    </source>
</evidence>
<name>A0A8S5VA71_9CAUD</name>
<dbReference type="Pfam" id="PF05866">
    <property type="entry name" value="RusA"/>
    <property type="match status" value="1"/>
</dbReference>
<dbReference type="GO" id="GO:0000287">
    <property type="term" value="F:magnesium ion binding"/>
    <property type="evidence" value="ECO:0007669"/>
    <property type="project" value="InterPro"/>
</dbReference>
<sequence length="157" mass="18021">MEVRFTVPGEPTGKGRPQTKVMYSAKGFTDKKTGKTRNTLVNNVTPKKTVIYENLVRTEYCNAYPEFRFADDAMLDVRIMAYYSIPKSKSKKIKASMLANEIRPTKKPDMDNVVKIIADSLNQVAYRDDTQIVDCQCRKFYSDTPRVEVIIRPIEPK</sequence>
<dbReference type="SUPFAM" id="SSF103084">
    <property type="entry name" value="Holliday junction resolvase RusA"/>
    <property type="match status" value="1"/>
</dbReference>
<organism evidence="1">
    <name type="scientific">Siphoviridae sp. ctVOP12</name>
    <dbReference type="NCBI Taxonomy" id="2825531"/>
    <lineage>
        <taxon>Viruses</taxon>
        <taxon>Duplodnaviria</taxon>
        <taxon>Heunggongvirae</taxon>
        <taxon>Uroviricota</taxon>
        <taxon>Caudoviricetes</taxon>
    </lineage>
</organism>
<dbReference type="InterPro" id="IPR008822">
    <property type="entry name" value="Endonuclease_RusA-like"/>
</dbReference>
<accession>A0A8S5VA71</accession>
<dbReference type="GO" id="GO:0006281">
    <property type="term" value="P:DNA repair"/>
    <property type="evidence" value="ECO:0007669"/>
    <property type="project" value="InterPro"/>
</dbReference>
<reference evidence="1" key="1">
    <citation type="journal article" date="2021" name="Proc. Natl. Acad. Sci. U.S.A.">
        <title>A Catalog of Tens of Thousands of Viruses from Human Metagenomes Reveals Hidden Associations with Chronic Diseases.</title>
        <authorList>
            <person name="Tisza M.J."/>
            <person name="Buck C.B."/>
        </authorList>
    </citation>
    <scope>NUCLEOTIDE SEQUENCE</scope>
    <source>
        <strain evidence="1">CtVOP12</strain>
    </source>
</reference>
<proteinExistence type="predicted"/>
<dbReference type="Gene3D" id="3.30.1330.70">
    <property type="entry name" value="Holliday junction resolvase RusA"/>
    <property type="match status" value="1"/>
</dbReference>
<dbReference type="EMBL" id="BK016231">
    <property type="protein sequence ID" value="DAG03531.1"/>
    <property type="molecule type" value="Genomic_DNA"/>
</dbReference>
<dbReference type="InterPro" id="IPR036614">
    <property type="entry name" value="RusA-like_sf"/>
</dbReference>
<dbReference type="GO" id="GO:0006310">
    <property type="term" value="P:DNA recombination"/>
    <property type="evidence" value="ECO:0007669"/>
    <property type="project" value="InterPro"/>
</dbReference>
<protein>
    <submittedName>
        <fullName evidence="1">Endodeoxyribonuclease RusA</fullName>
    </submittedName>
</protein>